<dbReference type="AlphaFoldDB" id="A0A0F9EWW1"/>
<gene>
    <name evidence="1" type="ORF">LCGC14_2023810</name>
</gene>
<protein>
    <submittedName>
        <fullName evidence="1">Uncharacterized protein</fullName>
    </submittedName>
</protein>
<name>A0A0F9EWW1_9ZZZZ</name>
<organism evidence="1">
    <name type="scientific">marine sediment metagenome</name>
    <dbReference type="NCBI Taxonomy" id="412755"/>
    <lineage>
        <taxon>unclassified sequences</taxon>
        <taxon>metagenomes</taxon>
        <taxon>ecological metagenomes</taxon>
    </lineage>
</organism>
<dbReference type="EMBL" id="LAZR01023424">
    <property type="protein sequence ID" value="KKL78539.1"/>
    <property type="molecule type" value="Genomic_DNA"/>
</dbReference>
<proteinExistence type="predicted"/>
<reference evidence="1" key="1">
    <citation type="journal article" date="2015" name="Nature">
        <title>Complex archaea that bridge the gap between prokaryotes and eukaryotes.</title>
        <authorList>
            <person name="Spang A."/>
            <person name="Saw J.H."/>
            <person name="Jorgensen S.L."/>
            <person name="Zaremba-Niedzwiedzka K."/>
            <person name="Martijn J."/>
            <person name="Lind A.E."/>
            <person name="van Eijk R."/>
            <person name="Schleper C."/>
            <person name="Guy L."/>
            <person name="Ettema T.J."/>
        </authorList>
    </citation>
    <scope>NUCLEOTIDE SEQUENCE</scope>
</reference>
<comment type="caution">
    <text evidence="1">The sequence shown here is derived from an EMBL/GenBank/DDBJ whole genome shotgun (WGS) entry which is preliminary data.</text>
</comment>
<accession>A0A0F9EWW1</accession>
<evidence type="ECO:0000313" key="1">
    <source>
        <dbReference type="EMBL" id="KKL78539.1"/>
    </source>
</evidence>
<sequence length="91" mass="10028">MALEKEFALYPTLTSPRAYWRVVQFYGNKERLNYQVNVWPTKADAVGGALAIANGGHFGFVPDLSDGAANFIQQAYNDMKARPEFVGAVDA</sequence>